<evidence type="ECO:0008006" key="4">
    <source>
        <dbReference type="Google" id="ProtNLM"/>
    </source>
</evidence>
<feature type="signal peptide" evidence="1">
    <location>
        <begin position="1"/>
        <end position="21"/>
    </location>
</feature>
<reference evidence="2 3" key="1">
    <citation type="submission" date="2015-08" db="EMBL/GenBank/DDBJ databases">
        <title>Genome sequencing and assembly of the deep-sea bacterium Idiomarina zobellii.</title>
        <authorList>
            <person name="Mithoefer S.D."/>
            <person name="Rheaume B.A."/>
            <person name="MacLea K.S."/>
        </authorList>
    </citation>
    <scope>NUCLEOTIDE SEQUENCE [LARGE SCALE GENOMIC DNA]</scope>
    <source>
        <strain evidence="2 3">KMM 231</strain>
    </source>
</reference>
<evidence type="ECO:0000313" key="3">
    <source>
        <dbReference type="Proteomes" id="UP000053030"/>
    </source>
</evidence>
<dbReference type="EMBL" id="LHSG01000003">
    <property type="protein sequence ID" value="KPD24256.1"/>
    <property type="molecule type" value="Genomic_DNA"/>
</dbReference>
<feature type="chain" id="PRO_5032795353" description="MSHA biogenesis protein MshK" evidence="1">
    <location>
        <begin position="22"/>
        <end position="111"/>
    </location>
</feature>
<evidence type="ECO:0000313" key="2">
    <source>
        <dbReference type="EMBL" id="KPD24256.1"/>
    </source>
</evidence>
<sequence>MVRWLCVILTLTVGATASAFAQQNDPTRPPVDAVTPVSSAEAADIQLSQIIYSDLKKLALINDKRVKEGDRVGGFTVSEILPNKVYLNRSGERITLSVFQPLTELKSGAEQ</sequence>
<keyword evidence="1" id="KW-0732">Signal</keyword>
<dbReference type="AlphaFoldDB" id="A0A837NG78"/>
<comment type="caution">
    <text evidence="2">The sequence shown here is derived from an EMBL/GenBank/DDBJ whole genome shotgun (WGS) entry which is preliminary data.</text>
</comment>
<evidence type="ECO:0000256" key="1">
    <source>
        <dbReference type="SAM" id="SignalP"/>
    </source>
</evidence>
<name>A0A837NG78_9GAMM</name>
<keyword evidence="3" id="KW-1185">Reference proteome</keyword>
<protein>
    <recommendedName>
        <fullName evidence="4">MSHA biogenesis protein MshK</fullName>
    </recommendedName>
</protein>
<proteinExistence type="predicted"/>
<dbReference type="RefSeq" id="WP_053953099.1">
    <property type="nucleotide sequence ID" value="NZ_FNCB01000003.1"/>
</dbReference>
<gene>
    <name evidence="2" type="ORF">AFK76_04460</name>
</gene>
<dbReference type="Proteomes" id="UP000053030">
    <property type="component" value="Unassembled WGS sequence"/>
</dbReference>
<organism evidence="2 3">
    <name type="scientific">Idiomarina zobellii</name>
    <dbReference type="NCBI Taxonomy" id="86103"/>
    <lineage>
        <taxon>Bacteria</taxon>
        <taxon>Pseudomonadati</taxon>
        <taxon>Pseudomonadota</taxon>
        <taxon>Gammaproteobacteria</taxon>
        <taxon>Alteromonadales</taxon>
        <taxon>Idiomarinaceae</taxon>
        <taxon>Idiomarina</taxon>
    </lineage>
</organism>
<accession>A0A837NG78</accession>